<evidence type="ECO:0000256" key="2">
    <source>
        <dbReference type="ARBA" id="ARBA00008000"/>
    </source>
</evidence>
<dbReference type="InterPro" id="IPR016171">
    <property type="entry name" value="Vanillyl_alc_oxidase_C-sub2"/>
</dbReference>
<dbReference type="Gene3D" id="1.10.45.10">
    <property type="entry name" value="Vanillyl-alcohol Oxidase, Chain A, domain 4"/>
    <property type="match status" value="1"/>
</dbReference>
<dbReference type="InterPro" id="IPR051914">
    <property type="entry name" value="FAD-linked_OxidoTrans_Type4"/>
</dbReference>
<dbReference type="EMBL" id="FMJE01000004">
    <property type="protein sequence ID" value="SCM82033.1"/>
    <property type="molecule type" value="Genomic_DNA"/>
</dbReference>
<evidence type="ECO:0000259" key="6">
    <source>
        <dbReference type="PROSITE" id="PS51387"/>
    </source>
</evidence>
<accession>A0A212LWU9</accession>
<comment type="similarity">
    <text evidence="2">Belongs to the FAD-binding oxidoreductase/transferase type 4 family.</text>
</comment>
<gene>
    <name evidence="7" type="primary">glcD</name>
    <name evidence="7" type="ORF">KL86SPO_40518</name>
</gene>
<dbReference type="InterPro" id="IPR016164">
    <property type="entry name" value="FAD-linked_Oxase-like_C"/>
</dbReference>
<dbReference type="SUPFAM" id="SSF56176">
    <property type="entry name" value="FAD-binding/transporter-associated domain-like"/>
    <property type="match status" value="1"/>
</dbReference>
<dbReference type="PANTHER" id="PTHR42934:SF2">
    <property type="entry name" value="GLYCOLATE OXIDASE SUBUNIT GLCD"/>
    <property type="match status" value="1"/>
</dbReference>
<dbReference type="InterPro" id="IPR016167">
    <property type="entry name" value="FAD-bd_PCMH_sub1"/>
</dbReference>
<keyword evidence="4" id="KW-0274">FAD</keyword>
<dbReference type="FunFam" id="1.10.45.10:FF:000001">
    <property type="entry name" value="D-lactate dehydrogenase mitochondrial"/>
    <property type="match status" value="1"/>
</dbReference>
<dbReference type="GO" id="GO:0071949">
    <property type="term" value="F:FAD binding"/>
    <property type="evidence" value="ECO:0007669"/>
    <property type="project" value="InterPro"/>
</dbReference>
<evidence type="ECO:0000256" key="5">
    <source>
        <dbReference type="ARBA" id="ARBA00023002"/>
    </source>
</evidence>
<keyword evidence="3" id="KW-0285">Flavoprotein</keyword>
<evidence type="ECO:0000313" key="7">
    <source>
        <dbReference type="EMBL" id="SCM82033.1"/>
    </source>
</evidence>
<dbReference type="Gene3D" id="3.30.70.2740">
    <property type="match status" value="1"/>
</dbReference>
<comment type="cofactor">
    <cofactor evidence="1">
        <name>FAD</name>
        <dbReference type="ChEBI" id="CHEBI:57692"/>
    </cofactor>
</comment>
<dbReference type="SUPFAM" id="SSF55103">
    <property type="entry name" value="FAD-linked oxidases, C-terminal domain"/>
    <property type="match status" value="1"/>
</dbReference>
<protein>
    <submittedName>
        <fullName evidence="7">Glycolate oxidase subunit GlcD</fullName>
    </submittedName>
</protein>
<proteinExistence type="inferred from homology"/>
<dbReference type="RefSeq" id="WP_288184808.1">
    <property type="nucleotide sequence ID" value="NZ_LT608335.1"/>
</dbReference>
<dbReference type="InterPro" id="IPR006094">
    <property type="entry name" value="Oxid_FAD_bind_N"/>
</dbReference>
<dbReference type="InterPro" id="IPR036318">
    <property type="entry name" value="FAD-bd_PCMH-like_sf"/>
</dbReference>
<dbReference type="PROSITE" id="PS51387">
    <property type="entry name" value="FAD_PCMH"/>
    <property type="match status" value="1"/>
</dbReference>
<reference evidence="7" key="1">
    <citation type="submission" date="2016-08" db="EMBL/GenBank/DDBJ databases">
        <authorList>
            <person name="Seilhamer J.J."/>
        </authorList>
    </citation>
    <scope>NUCLEOTIDE SEQUENCE</scope>
    <source>
        <strain evidence="7">86</strain>
    </source>
</reference>
<dbReference type="InterPro" id="IPR016166">
    <property type="entry name" value="FAD-bd_PCMH"/>
</dbReference>
<keyword evidence="5" id="KW-0560">Oxidoreductase</keyword>
<dbReference type="Pfam" id="PF02913">
    <property type="entry name" value="FAD-oxidase_C"/>
    <property type="match status" value="1"/>
</dbReference>
<dbReference type="AlphaFoldDB" id="A0A212LWU9"/>
<organism evidence="7">
    <name type="scientific">uncultured Sporomusa sp</name>
    <dbReference type="NCBI Taxonomy" id="307249"/>
    <lineage>
        <taxon>Bacteria</taxon>
        <taxon>Bacillati</taxon>
        <taxon>Bacillota</taxon>
        <taxon>Negativicutes</taxon>
        <taxon>Selenomonadales</taxon>
        <taxon>Sporomusaceae</taxon>
        <taxon>Sporomusa</taxon>
        <taxon>environmental samples</taxon>
    </lineage>
</organism>
<feature type="domain" description="FAD-binding PCMH-type" evidence="6">
    <location>
        <begin position="34"/>
        <end position="214"/>
    </location>
</feature>
<sequence length="458" mass="49111">MEQQMLAELKRLVGAQYVMEQLEDRICYSFDATFRDFPPDVVVKPGSVEEIVAIVKLARQYNVPVTARGAATGLSGGSVPVQGGIALVLTRLNRIIEIDKANRVAVVETGVITEAFVNAVNQAGLFYPPDPASAKTSTMGGNIAECAGGPRGVKYGITRDYVLGLEVVLPDGSVVELGNKFDGDMAGPDWTMLLVGSEGTLGIVTKIYLKLVDKPSAKQTLLAIFNSLDDAANTVSEMIASGTIPTTLEIMDNLTIRAVEDYLKVGLPVNAEAILLIEVDGSAAAIAKQAGHVMKVCKQCGATEIQAASTPEDIDKLWQARRAISPACGKINPTKISEDATVPRSQIPAMVRRLREIAQKYNLKMVIFGHAGDGNLHPNILSNKHDHEEMERVEQAVEELFKAALDLGGTLSGEHGIGYMKAPFLKWETGETGFAAGKKLKQVMDPQGLLNPGKLFNA</sequence>
<dbReference type="PANTHER" id="PTHR42934">
    <property type="entry name" value="GLYCOLATE OXIDASE SUBUNIT GLCD"/>
    <property type="match status" value="1"/>
</dbReference>
<dbReference type="InterPro" id="IPR004113">
    <property type="entry name" value="FAD-bd_oxidored_4_C"/>
</dbReference>
<dbReference type="GO" id="GO:0016491">
    <property type="term" value="F:oxidoreductase activity"/>
    <property type="evidence" value="ECO:0007669"/>
    <property type="project" value="UniProtKB-KW"/>
</dbReference>
<dbReference type="Gene3D" id="3.30.43.10">
    <property type="entry name" value="Uridine Diphospho-n-acetylenolpyruvylglucosamine Reductase, domain 2"/>
    <property type="match status" value="1"/>
</dbReference>
<dbReference type="Pfam" id="PF01565">
    <property type="entry name" value="FAD_binding_4"/>
    <property type="match status" value="1"/>
</dbReference>
<dbReference type="Gene3D" id="3.30.465.10">
    <property type="match status" value="1"/>
</dbReference>
<evidence type="ECO:0000256" key="1">
    <source>
        <dbReference type="ARBA" id="ARBA00001974"/>
    </source>
</evidence>
<dbReference type="InterPro" id="IPR016169">
    <property type="entry name" value="FAD-bd_PCMH_sub2"/>
</dbReference>
<dbReference type="Gene3D" id="3.30.70.2190">
    <property type="match status" value="1"/>
</dbReference>
<evidence type="ECO:0000256" key="3">
    <source>
        <dbReference type="ARBA" id="ARBA00022630"/>
    </source>
</evidence>
<evidence type="ECO:0000256" key="4">
    <source>
        <dbReference type="ARBA" id="ARBA00022827"/>
    </source>
</evidence>
<name>A0A212LWU9_9FIRM</name>
<dbReference type="FunFam" id="3.30.70.2740:FF:000001">
    <property type="entry name" value="D-lactate dehydrogenase mitochondrial"/>
    <property type="match status" value="1"/>
</dbReference>